<keyword evidence="2" id="KW-1185">Reference proteome</keyword>
<dbReference type="Proteomes" id="UP001516662">
    <property type="component" value="Unassembled WGS sequence"/>
</dbReference>
<evidence type="ECO:0000313" key="2">
    <source>
        <dbReference type="Proteomes" id="UP001516662"/>
    </source>
</evidence>
<comment type="caution">
    <text evidence="1">The sequence shown here is derived from an EMBL/GenBank/DDBJ whole genome shotgun (WGS) entry which is preliminary data.</text>
</comment>
<accession>A0ABR9QEC0</accession>
<sequence>MKKKPLILIILLALFLFSWFIISINQPPEWEGTSSSGIWKTTFEDEYSPKGFWNGFFTWNGVETITVTKISLTRNDIEIHGWEKDETLEPKTSYNYLTTTNTFDNKKDKYILTIYWNDNKDQHFEAIHLLPKTRYFVFPKF</sequence>
<name>A0ABR9QEC0_9BACI</name>
<evidence type="ECO:0000313" key="1">
    <source>
        <dbReference type="EMBL" id="MBE4906849.1"/>
    </source>
</evidence>
<protein>
    <submittedName>
        <fullName evidence="1">Uncharacterized protein</fullName>
    </submittedName>
</protein>
<gene>
    <name evidence="1" type="ORF">IMZ08_02095</name>
</gene>
<organism evidence="1 2">
    <name type="scientific">Litchfieldia luteola</name>
    <dbReference type="NCBI Taxonomy" id="682179"/>
    <lineage>
        <taxon>Bacteria</taxon>
        <taxon>Bacillati</taxon>
        <taxon>Bacillota</taxon>
        <taxon>Bacilli</taxon>
        <taxon>Bacillales</taxon>
        <taxon>Bacillaceae</taxon>
        <taxon>Litchfieldia</taxon>
    </lineage>
</organism>
<dbReference type="EMBL" id="JADCLJ010000006">
    <property type="protein sequence ID" value="MBE4906849.1"/>
    <property type="molecule type" value="Genomic_DNA"/>
</dbReference>
<reference evidence="1 2" key="1">
    <citation type="submission" date="2020-10" db="EMBL/GenBank/DDBJ databases">
        <title>Bacillus sp. HD4P25, an endophyte from a halophyte.</title>
        <authorList>
            <person name="Sun J.-Q."/>
        </authorList>
    </citation>
    <scope>NUCLEOTIDE SEQUENCE [LARGE SCALE GENOMIC DNA]</scope>
    <source>
        <strain evidence="1 2">YIM 93174</strain>
    </source>
</reference>
<dbReference type="RefSeq" id="WP_193534332.1">
    <property type="nucleotide sequence ID" value="NZ_JADCLJ010000006.1"/>
</dbReference>
<proteinExistence type="predicted"/>